<feature type="region of interest" description="Disordered" evidence="1">
    <location>
        <begin position="1"/>
        <end position="28"/>
    </location>
</feature>
<proteinExistence type="predicted"/>
<sequence length="233" mass="25255">MSTPDQAPDLDTPTTSSEATPGSERSLHSTIHIVRSEEDHDGLVQQPPKLTLKLRTLAEKPAPSPTDVQTDLPDPDNGALIGVRHGDQISQEKLTKHLRWLVATPASSIPAKATGSMKNPIDVDTLKTPSPHKFVNRPVGYFAPIPLQYRPSRPNLASQLTTPNGAAIISGKVGGHESHDIYKAFIARRKVSRLLVQIVLDAAACGCDLGLFCIMRSAVRKSWMNFADFEPSA</sequence>
<accession>A0A6A5TIC3</accession>
<reference evidence="2" key="1">
    <citation type="journal article" date="2020" name="Stud. Mycol.">
        <title>101 Dothideomycetes genomes: a test case for predicting lifestyles and emergence of pathogens.</title>
        <authorList>
            <person name="Haridas S."/>
            <person name="Albert R."/>
            <person name="Binder M."/>
            <person name="Bloem J."/>
            <person name="Labutti K."/>
            <person name="Salamov A."/>
            <person name="Andreopoulos B."/>
            <person name="Baker S."/>
            <person name="Barry K."/>
            <person name="Bills G."/>
            <person name="Bluhm B."/>
            <person name="Cannon C."/>
            <person name="Castanera R."/>
            <person name="Culley D."/>
            <person name="Daum C."/>
            <person name="Ezra D."/>
            <person name="Gonzalez J."/>
            <person name="Henrissat B."/>
            <person name="Kuo A."/>
            <person name="Liang C."/>
            <person name="Lipzen A."/>
            <person name="Lutzoni F."/>
            <person name="Magnuson J."/>
            <person name="Mondo S."/>
            <person name="Nolan M."/>
            <person name="Ohm R."/>
            <person name="Pangilinan J."/>
            <person name="Park H.-J."/>
            <person name="Ramirez L."/>
            <person name="Alfaro M."/>
            <person name="Sun H."/>
            <person name="Tritt A."/>
            <person name="Yoshinaga Y."/>
            <person name="Zwiers L.-H."/>
            <person name="Turgeon B."/>
            <person name="Goodwin S."/>
            <person name="Spatafora J."/>
            <person name="Crous P."/>
            <person name="Grigoriev I."/>
        </authorList>
    </citation>
    <scope>NUCLEOTIDE SEQUENCE</scope>
    <source>
        <strain evidence="2">CBS 675.92</strain>
    </source>
</reference>
<evidence type="ECO:0000313" key="2">
    <source>
        <dbReference type="EMBL" id="KAF1952128.1"/>
    </source>
</evidence>
<evidence type="ECO:0000313" key="3">
    <source>
        <dbReference type="Proteomes" id="UP000800035"/>
    </source>
</evidence>
<evidence type="ECO:0000256" key="1">
    <source>
        <dbReference type="SAM" id="MobiDB-lite"/>
    </source>
</evidence>
<dbReference type="AlphaFoldDB" id="A0A6A5TIC3"/>
<name>A0A6A5TIC3_9PLEO</name>
<protein>
    <submittedName>
        <fullName evidence="2">Uncharacterized protein</fullName>
    </submittedName>
</protein>
<gene>
    <name evidence="2" type="ORF">CC80DRAFT_495474</name>
</gene>
<dbReference type="EMBL" id="ML977012">
    <property type="protein sequence ID" value="KAF1952128.1"/>
    <property type="molecule type" value="Genomic_DNA"/>
</dbReference>
<dbReference type="OrthoDB" id="3690573at2759"/>
<keyword evidence="3" id="KW-1185">Reference proteome</keyword>
<dbReference type="Proteomes" id="UP000800035">
    <property type="component" value="Unassembled WGS sequence"/>
</dbReference>
<organism evidence="2 3">
    <name type="scientific">Byssothecium circinans</name>
    <dbReference type="NCBI Taxonomy" id="147558"/>
    <lineage>
        <taxon>Eukaryota</taxon>
        <taxon>Fungi</taxon>
        <taxon>Dikarya</taxon>
        <taxon>Ascomycota</taxon>
        <taxon>Pezizomycotina</taxon>
        <taxon>Dothideomycetes</taxon>
        <taxon>Pleosporomycetidae</taxon>
        <taxon>Pleosporales</taxon>
        <taxon>Massarineae</taxon>
        <taxon>Massarinaceae</taxon>
        <taxon>Byssothecium</taxon>
    </lineage>
</organism>